<dbReference type="EMBL" id="LPVJ01000011">
    <property type="protein sequence ID" value="KUO96587.1"/>
    <property type="molecule type" value="Genomic_DNA"/>
</dbReference>
<dbReference type="Proteomes" id="UP000053557">
    <property type="component" value="Unassembled WGS sequence"/>
</dbReference>
<dbReference type="PROSITE" id="PS50932">
    <property type="entry name" value="HTH_LACI_2"/>
    <property type="match status" value="1"/>
</dbReference>
<evidence type="ECO:0000256" key="1">
    <source>
        <dbReference type="ARBA" id="ARBA00023015"/>
    </source>
</evidence>
<dbReference type="Pfam" id="PF13377">
    <property type="entry name" value="Peripla_BP_3"/>
    <property type="match status" value="1"/>
</dbReference>
<evidence type="ECO:0000259" key="4">
    <source>
        <dbReference type="PROSITE" id="PS50932"/>
    </source>
</evidence>
<keyword evidence="6" id="KW-1185">Reference proteome</keyword>
<keyword evidence="1" id="KW-0805">Transcription regulation</keyword>
<proteinExistence type="predicted"/>
<evidence type="ECO:0000256" key="3">
    <source>
        <dbReference type="ARBA" id="ARBA00023163"/>
    </source>
</evidence>
<accession>A0A101XS95</accession>
<keyword evidence="2" id="KW-0238">DNA-binding</keyword>
<reference evidence="5 6" key="1">
    <citation type="submission" date="2015-12" db="EMBL/GenBank/DDBJ databases">
        <title>Draft genome sequence of Acidibacillus ferrooxidans ITV001, isolated from a chalcopyrite acid mine drainage site in Brazil.</title>
        <authorList>
            <person name="Dall'Agnol H."/>
            <person name="Nancucheo I."/>
            <person name="Johnson B."/>
            <person name="Oliveira R."/>
            <person name="Leite L."/>
            <person name="Pylro V."/>
            <person name="Nunes G.L."/>
            <person name="Tzotzos G."/>
            <person name="Fernandes G.R."/>
            <person name="Dutra J."/>
            <person name="Orellana S.C."/>
            <person name="Oliveira G."/>
        </authorList>
    </citation>
    <scope>NUCLEOTIDE SEQUENCE [LARGE SCALE GENOMIC DNA]</scope>
    <source>
        <strain evidence="6">ITV01</strain>
    </source>
</reference>
<evidence type="ECO:0000313" key="5">
    <source>
        <dbReference type="EMBL" id="KUO96587.1"/>
    </source>
</evidence>
<dbReference type="PANTHER" id="PTHR30146:SF109">
    <property type="entry name" value="HTH-TYPE TRANSCRIPTIONAL REGULATOR GALS"/>
    <property type="match status" value="1"/>
</dbReference>
<dbReference type="SUPFAM" id="SSF47413">
    <property type="entry name" value="lambda repressor-like DNA-binding domains"/>
    <property type="match status" value="1"/>
</dbReference>
<comment type="caution">
    <text evidence="5">The sequence shown here is derived from an EMBL/GenBank/DDBJ whole genome shotgun (WGS) entry which is preliminary data.</text>
</comment>
<dbReference type="Pfam" id="PF00356">
    <property type="entry name" value="LacI"/>
    <property type="match status" value="1"/>
</dbReference>
<evidence type="ECO:0000313" key="6">
    <source>
        <dbReference type="Proteomes" id="UP000053557"/>
    </source>
</evidence>
<sequence>MVAEHAGVSVPTVSRVLNSPERVREETKQKVLDVVRTLGFYPNENARRLRTQEVQAIGVIVPQIRDFFFSEIYKGMSEAAETAGVQIFLHDALQRQERLYEGFPLLKSKGCNGIILVSAYVSRDFETLISRAGIPVVLALTESETGAIPAFKVDDVQASFDAVAHLITRGHRRIGIISGPDEDPTAGRNRLQGYQAALRHYDIPLDPSLIAYGAFRFEHGYEGMSQLLLRQGDEPLTAVYAVSDEMAVGAARCLYDRGMRVPEDVSVVGFDNIRLASLVTPTLTTVAQPFEEIGSEAVVTLLDMIRKNSTEQQKGTRYLPHRIVTRESTRFYAYDSS</sequence>
<dbReference type="PANTHER" id="PTHR30146">
    <property type="entry name" value="LACI-RELATED TRANSCRIPTIONAL REPRESSOR"/>
    <property type="match status" value="1"/>
</dbReference>
<name>A0A101XS95_9BACL</name>
<dbReference type="Gene3D" id="3.40.50.2300">
    <property type="match status" value="2"/>
</dbReference>
<dbReference type="CDD" id="cd01392">
    <property type="entry name" value="HTH_LacI"/>
    <property type="match status" value="1"/>
</dbReference>
<dbReference type="InterPro" id="IPR010982">
    <property type="entry name" value="Lambda_DNA-bd_dom_sf"/>
</dbReference>
<dbReference type="AlphaFoldDB" id="A0A101XS95"/>
<dbReference type="GO" id="GO:0000976">
    <property type="term" value="F:transcription cis-regulatory region binding"/>
    <property type="evidence" value="ECO:0007669"/>
    <property type="project" value="TreeGrafter"/>
</dbReference>
<organism evidence="5 6">
    <name type="scientific">Ferroacidibacillus organovorans</name>
    <dbReference type="NCBI Taxonomy" id="1765683"/>
    <lineage>
        <taxon>Bacteria</taxon>
        <taxon>Bacillati</taxon>
        <taxon>Bacillota</taxon>
        <taxon>Bacilli</taxon>
        <taxon>Bacillales</taxon>
        <taxon>Alicyclobacillaceae</taxon>
        <taxon>Ferroacidibacillus</taxon>
    </lineage>
</organism>
<dbReference type="InterPro" id="IPR000843">
    <property type="entry name" value="HTH_LacI"/>
</dbReference>
<dbReference type="CDD" id="cd19975">
    <property type="entry name" value="PBP1_CcpA-like"/>
    <property type="match status" value="1"/>
</dbReference>
<dbReference type="Gene3D" id="1.10.260.40">
    <property type="entry name" value="lambda repressor-like DNA-binding domains"/>
    <property type="match status" value="1"/>
</dbReference>
<dbReference type="InterPro" id="IPR046335">
    <property type="entry name" value="LacI/GalR-like_sensor"/>
</dbReference>
<dbReference type="SUPFAM" id="SSF53822">
    <property type="entry name" value="Periplasmic binding protein-like I"/>
    <property type="match status" value="1"/>
</dbReference>
<evidence type="ECO:0000256" key="2">
    <source>
        <dbReference type="ARBA" id="ARBA00023125"/>
    </source>
</evidence>
<dbReference type="OrthoDB" id="9784962at2"/>
<keyword evidence="3" id="KW-0804">Transcription</keyword>
<dbReference type="InterPro" id="IPR028082">
    <property type="entry name" value="Peripla_BP_I"/>
</dbReference>
<gene>
    <name evidence="5" type="ORF">ATW55_00440</name>
</gene>
<protein>
    <recommendedName>
        <fullName evidence="4">HTH lacI-type domain-containing protein</fullName>
    </recommendedName>
</protein>
<dbReference type="GO" id="GO:0003700">
    <property type="term" value="F:DNA-binding transcription factor activity"/>
    <property type="evidence" value="ECO:0007669"/>
    <property type="project" value="TreeGrafter"/>
</dbReference>
<dbReference type="SMART" id="SM00354">
    <property type="entry name" value="HTH_LACI"/>
    <property type="match status" value="1"/>
</dbReference>
<dbReference type="RefSeq" id="WP_067713360.1">
    <property type="nucleotide sequence ID" value="NZ_LPVJ01000011.1"/>
</dbReference>
<feature type="domain" description="HTH lacI-type" evidence="4">
    <location>
        <begin position="1"/>
        <end position="51"/>
    </location>
</feature>